<sequence>MSEPVTHSEIEDVLSSIRRLVSEDGRESPLPIKPAPKTKSVPRLVLTPSLRVTNDLVTSSDRSESTENTLSAELSAGEMSAAVMIDEDRVGELSQAGRPEAQPSVSLKNEQPDEALEVKQSVALVLEQPVTALPSVEPVVFGNDTIVHQVAEQAGEEPKAEPEQAAETAAARSETETLAETQAEALGDAPWQKPGATLFAAAGVTGSTSDCEAEADVSADTKSSASFAEKIAALEAAIGQADEQWEPDGESNEANAGTSFETLAWEDLEEELDEVAPFATAETEEPVDVNPQVDVTPEVTPASDQPTFDRAEADVLDSTHLAEQAVADEVLGGIADDETVMDEETLRELVTDIVREELQGALGERITRNVRKLVRREIHRALAVQGLG</sequence>
<protein>
    <recommendedName>
        <fullName evidence="4">DUF2497 domain-containing protein</fullName>
    </recommendedName>
</protein>
<dbReference type="Proteomes" id="UP001429564">
    <property type="component" value="Unassembled WGS sequence"/>
</dbReference>
<feature type="compositionally biased region" description="Polar residues" evidence="1">
    <location>
        <begin position="55"/>
        <end position="72"/>
    </location>
</feature>
<accession>A0ABX0W6Y5</accession>
<proteinExistence type="predicted"/>
<reference evidence="2 3" key="1">
    <citation type="submission" date="2018-05" db="EMBL/GenBank/DDBJ databases">
        <authorList>
            <person name="Zhang Y.-J."/>
        </authorList>
    </citation>
    <scope>NUCLEOTIDE SEQUENCE [LARGE SCALE GENOMIC DNA]</scope>
    <source>
        <strain evidence="2 3">CY04</strain>
    </source>
</reference>
<feature type="region of interest" description="Disordered" evidence="1">
    <location>
        <begin position="152"/>
        <end position="178"/>
    </location>
</feature>
<evidence type="ECO:0000313" key="3">
    <source>
        <dbReference type="Proteomes" id="UP001429564"/>
    </source>
</evidence>
<name>A0ABX0W6Y5_9RHOB</name>
<organism evidence="2 3">
    <name type="scientific">Parasedimentitalea denitrificans</name>
    <dbReference type="NCBI Taxonomy" id="2211118"/>
    <lineage>
        <taxon>Bacteria</taxon>
        <taxon>Pseudomonadati</taxon>
        <taxon>Pseudomonadota</taxon>
        <taxon>Alphaproteobacteria</taxon>
        <taxon>Rhodobacterales</taxon>
        <taxon>Paracoccaceae</taxon>
        <taxon>Parasedimentitalea</taxon>
    </lineage>
</organism>
<feature type="compositionally biased region" description="Low complexity" evidence="1">
    <location>
        <begin position="163"/>
        <end position="178"/>
    </location>
</feature>
<evidence type="ECO:0008006" key="4">
    <source>
        <dbReference type="Google" id="ProtNLM"/>
    </source>
</evidence>
<evidence type="ECO:0000256" key="1">
    <source>
        <dbReference type="SAM" id="MobiDB-lite"/>
    </source>
</evidence>
<comment type="caution">
    <text evidence="2">The sequence shown here is derived from an EMBL/GenBank/DDBJ whole genome shotgun (WGS) entry which is preliminary data.</text>
</comment>
<dbReference type="EMBL" id="QHLQ01000008">
    <property type="protein sequence ID" value="NIZ61357.1"/>
    <property type="molecule type" value="Genomic_DNA"/>
</dbReference>
<feature type="region of interest" description="Disordered" evidence="1">
    <location>
        <begin position="22"/>
        <end position="43"/>
    </location>
</feature>
<feature type="region of interest" description="Disordered" evidence="1">
    <location>
        <begin position="88"/>
        <end position="114"/>
    </location>
</feature>
<feature type="region of interest" description="Disordered" evidence="1">
    <location>
        <begin position="55"/>
        <end position="75"/>
    </location>
</feature>
<keyword evidence="3" id="KW-1185">Reference proteome</keyword>
<dbReference type="RefSeq" id="WP_167683805.1">
    <property type="nucleotide sequence ID" value="NZ_QHLQ01000008.1"/>
</dbReference>
<evidence type="ECO:0000313" key="2">
    <source>
        <dbReference type="EMBL" id="NIZ61357.1"/>
    </source>
</evidence>
<gene>
    <name evidence="2" type="ORF">DL239_10260</name>
</gene>